<dbReference type="GO" id="GO:0016787">
    <property type="term" value="F:hydrolase activity"/>
    <property type="evidence" value="ECO:0007669"/>
    <property type="project" value="UniProtKB-KW"/>
</dbReference>
<dbReference type="Pfam" id="PF13472">
    <property type="entry name" value="Lipase_GDSL_2"/>
    <property type="match status" value="1"/>
</dbReference>
<evidence type="ECO:0000313" key="3">
    <source>
        <dbReference type="Proteomes" id="UP001178662"/>
    </source>
</evidence>
<evidence type="ECO:0000259" key="1">
    <source>
        <dbReference type="Pfam" id="PF13472"/>
    </source>
</evidence>
<organism evidence="2 3">
    <name type="scientific">Candidatus Cohnella colombiensis</name>
    <dbReference type="NCBI Taxonomy" id="3121368"/>
    <lineage>
        <taxon>Bacteria</taxon>
        <taxon>Bacillati</taxon>
        <taxon>Bacillota</taxon>
        <taxon>Bacilli</taxon>
        <taxon>Bacillales</taxon>
        <taxon>Paenibacillaceae</taxon>
        <taxon>Cohnella</taxon>
    </lineage>
</organism>
<sequence>MIYTALGDSITFGENASSMTKGYPHLIGSALQSSSHRVRVNVLARPGWSSGDLLDAVIWNGLPVISQSGVISVWIGGVDLMNTALQSLKSKHPLNLRRTTTDYKRHLSALFTRIKRVSLARIVCCTQYNPFPNSPLAVNSIHQLNQITSEIAHRCGVVVAPTHTWFEDKQADLIYGYHKGKIEDALSGTLPIHPNDRGHHVIAKGLASYLIPPNTKA</sequence>
<dbReference type="Gene3D" id="3.40.50.1110">
    <property type="entry name" value="SGNH hydrolase"/>
    <property type="match status" value="1"/>
</dbReference>
<proteinExistence type="predicted"/>
<keyword evidence="2" id="KW-0378">Hydrolase</keyword>
<protein>
    <submittedName>
        <fullName evidence="2">SGNH/GDSL hydrolase family protein</fullName>
    </submittedName>
</protein>
<reference evidence="2" key="1">
    <citation type="submission" date="2023-03" db="EMBL/GenBank/DDBJ databases">
        <title>Andean soil-derived lignocellulolytic bacterial consortium as a source of novel taxa and putative plastic-active enzymes.</title>
        <authorList>
            <person name="Diaz-Garcia L."/>
            <person name="Chuvochina M."/>
            <person name="Feuerriegel G."/>
            <person name="Bunk B."/>
            <person name="Sproer C."/>
            <person name="Streit W.R."/>
            <person name="Rodriguez L.M."/>
            <person name="Overmann J."/>
            <person name="Jimenez D.J."/>
        </authorList>
    </citation>
    <scope>NUCLEOTIDE SEQUENCE</scope>
    <source>
        <strain evidence="2">MAG 2441</strain>
    </source>
</reference>
<dbReference type="AlphaFoldDB" id="A0AA95EX93"/>
<dbReference type="SUPFAM" id="SSF52266">
    <property type="entry name" value="SGNH hydrolase"/>
    <property type="match status" value="1"/>
</dbReference>
<dbReference type="InterPro" id="IPR036514">
    <property type="entry name" value="SGNH_hydro_sf"/>
</dbReference>
<feature type="domain" description="SGNH hydrolase-type esterase" evidence="1">
    <location>
        <begin position="5"/>
        <end position="200"/>
    </location>
</feature>
<evidence type="ECO:0000313" key="2">
    <source>
        <dbReference type="EMBL" id="WEK54646.1"/>
    </source>
</evidence>
<keyword evidence="3" id="KW-1185">Reference proteome</keyword>
<name>A0AA95EX93_9BACL</name>
<accession>A0AA95EX93</accession>
<dbReference type="EMBL" id="CP119317">
    <property type="protein sequence ID" value="WEK54646.1"/>
    <property type="molecule type" value="Genomic_DNA"/>
</dbReference>
<gene>
    <name evidence="2" type="ORF">P0Y55_00795</name>
</gene>
<dbReference type="Proteomes" id="UP001178662">
    <property type="component" value="Chromosome"/>
</dbReference>
<dbReference type="InterPro" id="IPR013830">
    <property type="entry name" value="SGNH_hydro"/>
</dbReference>